<feature type="compositionally biased region" description="Low complexity" evidence="1">
    <location>
        <begin position="72"/>
        <end position="82"/>
    </location>
</feature>
<feature type="compositionally biased region" description="Polar residues" evidence="1">
    <location>
        <begin position="61"/>
        <end position="71"/>
    </location>
</feature>
<dbReference type="InterPro" id="IPR015671">
    <property type="entry name" value="GSCR1_dom"/>
</dbReference>
<dbReference type="HOGENOM" id="CLU_552296_0_0_1"/>
<dbReference type="STRING" id="1051891.A0A0C3QC38"/>
<reference evidence="3 4" key="1">
    <citation type="submission" date="2014-04" db="EMBL/GenBank/DDBJ databases">
        <authorList>
            <consortium name="DOE Joint Genome Institute"/>
            <person name="Kuo A."/>
            <person name="Girlanda M."/>
            <person name="Perotto S."/>
            <person name="Kohler A."/>
            <person name="Nagy L.G."/>
            <person name="Floudas D."/>
            <person name="Copeland A."/>
            <person name="Barry K.W."/>
            <person name="Cichocki N."/>
            <person name="Veneault-Fourrey C."/>
            <person name="LaButti K."/>
            <person name="Lindquist E.A."/>
            <person name="Lipzen A."/>
            <person name="Lundell T."/>
            <person name="Morin E."/>
            <person name="Murat C."/>
            <person name="Sun H."/>
            <person name="Tunlid A."/>
            <person name="Henrissat B."/>
            <person name="Grigoriev I.V."/>
            <person name="Hibbett D.S."/>
            <person name="Martin F."/>
            <person name="Nordberg H.P."/>
            <person name="Cantor M.N."/>
            <person name="Hua S.X."/>
        </authorList>
    </citation>
    <scope>NUCLEOTIDE SEQUENCE [LARGE SCALE GENOMIC DNA]</scope>
    <source>
        <strain evidence="3 4">MUT 4182</strain>
    </source>
</reference>
<reference evidence="4" key="2">
    <citation type="submission" date="2015-01" db="EMBL/GenBank/DDBJ databases">
        <title>Evolutionary Origins and Diversification of the Mycorrhizal Mutualists.</title>
        <authorList>
            <consortium name="DOE Joint Genome Institute"/>
            <consortium name="Mycorrhizal Genomics Consortium"/>
            <person name="Kohler A."/>
            <person name="Kuo A."/>
            <person name="Nagy L.G."/>
            <person name="Floudas D."/>
            <person name="Copeland A."/>
            <person name="Barry K.W."/>
            <person name="Cichocki N."/>
            <person name="Veneault-Fourrey C."/>
            <person name="LaButti K."/>
            <person name="Lindquist E.A."/>
            <person name="Lipzen A."/>
            <person name="Lundell T."/>
            <person name="Morin E."/>
            <person name="Murat C."/>
            <person name="Riley R."/>
            <person name="Ohm R."/>
            <person name="Sun H."/>
            <person name="Tunlid A."/>
            <person name="Henrissat B."/>
            <person name="Grigoriev I.V."/>
            <person name="Hibbett D.S."/>
            <person name="Martin F."/>
        </authorList>
    </citation>
    <scope>NUCLEOTIDE SEQUENCE [LARGE SCALE GENOMIC DNA]</scope>
    <source>
        <strain evidence="4">MUT 4182</strain>
    </source>
</reference>
<gene>
    <name evidence="3" type="ORF">M407DRAFT_27635</name>
</gene>
<name>A0A0C3QC38_9AGAM</name>
<feature type="region of interest" description="Disordered" evidence="1">
    <location>
        <begin position="1"/>
        <end position="101"/>
    </location>
</feature>
<proteinExistence type="predicted"/>
<dbReference type="OrthoDB" id="2556847at2759"/>
<evidence type="ECO:0000256" key="1">
    <source>
        <dbReference type="SAM" id="MobiDB-lite"/>
    </source>
</evidence>
<organism evidence="3 4">
    <name type="scientific">Tulasnella calospora MUT 4182</name>
    <dbReference type="NCBI Taxonomy" id="1051891"/>
    <lineage>
        <taxon>Eukaryota</taxon>
        <taxon>Fungi</taxon>
        <taxon>Dikarya</taxon>
        <taxon>Basidiomycota</taxon>
        <taxon>Agaricomycotina</taxon>
        <taxon>Agaricomycetes</taxon>
        <taxon>Cantharellales</taxon>
        <taxon>Tulasnellaceae</taxon>
        <taxon>Tulasnella</taxon>
    </lineage>
</organism>
<feature type="region of interest" description="Disordered" evidence="1">
    <location>
        <begin position="290"/>
        <end position="316"/>
    </location>
</feature>
<evidence type="ECO:0000313" key="3">
    <source>
        <dbReference type="EMBL" id="KIO22831.1"/>
    </source>
</evidence>
<dbReference type="AlphaFoldDB" id="A0A0C3QC38"/>
<sequence length="494" mass="52752">MADAKQNEISQPFVFPNHSQNGRSSQSQENSSHLTHSHAQSANGNGTTPITASGPRKSSIAKAQQVDSTLKSSNANGTSSTTAPPPTPGPSGFTAAFPGSNGTAPLPLGQVLSTLVPGSSVALAEKERRREEEAAYLLSRKRLKTKEDQELQLATRNAFAQLLATDHRAVDSPDVETPFRDAVDVVRRLLPYHVFQHHQEELEYATALNNRALSAKGKGKATDVAALPPHLQTSFALELHKEARALKERFRQVRTREGAKTSPDDQMYWLTQAVLESERELNTRLTSQLREAQAEKDRQERLKRGIPTTPSSATTPYQHAAYSYPAYPPPPTPTAAGMSYPNYAAYATNPAYQAYYQQYAAAMSSMRVPYAVPYPYGSYGYLHPGAAGVPPSYPAHPAVASPSGTLSTAGSLTALSTPLASTPVFPTTPAPYAPPNSALPLSIPTSALESLRAIDIIPVPLGSIAPGTTPQPPVVLLSTSPDGSNLVKPVTTTS</sequence>
<evidence type="ECO:0000313" key="4">
    <source>
        <dbReference type="Proteomes" id="UP000054248"/>
    </source>
</evidence>
<feature type="compositionally biased region" description="Polar residues" evidence="1">
    <location>
        <begin position="17"/>
        <end position="51"/>
    </location>
</feature>
<protein>
    <recommendedName>
        <fullName evidence="2">GLTSCR protein conserved domain-containing protein</fullName>
    </recommendedName>
</protein>
<dbReference type="Pfam" id="PF15249">
    <property type="entry name" value="GLTSCR1"/>
    <property type="match status" value="1"/>
</dbReference>
<keyword evidence="4" id="KW-1185">Reference proteome</keyword>
<dbReference type="EMBL" id="KN823099">
    <property type="protein sequence ID" value="KIO22831.1"/>
    <property type="molecule type" value="Genomic_DNA"/>
</dbReference>
<accession>A0A0C3QC38</accession>
<feature type="domain" description="GLTSCR protein conserved" evidence="2">
    <location>
        <begin position="166"/>
        <end position="282"/>
    </location>
</feature>
<feature type="compositionally biased region" description="Basic and acidic residues" evidence="1">
    <location>
        <begin position="292"/>
        <end position="303"/>
    </location>
</feature>
<evidence type="ECO:0000259" key="2">
    <source>
        <dbReference type="Pfam" id="PF15249"/>
    </source>
</evidence>
<dbReference type="Proteomes" id="UP000054248">
    <property type="component" value="Unassembled WGS sequence"/>
</dbReference>